<sequence>MREGVDRMSIVTLAEVKEHLRYDDDSNDTNLEIYRKAAESAVLRYTDEIHHVEPYPEEFRLAVLVFVGYYDKHRNAESDAPVNGNFMPQPVQSLLFTYRTPTAV</sequence>
<dbReference type="Gene3D" id="1.10.3230.30">
    <property type="entry name" value="Phage gp6-like head-tail connector protein"/>
    <property type="match status" value="1"/>
</dbReference>
<accession>B0VTV1</accession>
<dbReference type="EMBL" id="CU468230">
    <property type="protein sequence ID" value="CAP00388.1"/>
    <property type="molecule type" value="Genomic_DNA"/>
</dbReference>
<name>B0VTV1_ACIBS</name>
<dbReference type="CDD" id="cd08054">
    <property type="entry name" value="gp6"/>
    <property type="match status" value="1"/>
</dbReference>
<dbReference type="InterPro" id="IPR006450">
    <property type="entry name" value="Phage_HK97_gp6-like"/>
</dbReference>
<dbReference type="Proteomes" id="UP000001741">
    <property type="component" value="Chromosome"/>
</dbReference>
<dbReference type="NCBIfam" id="TIGR01560">
    <property type="entry name" value="put_DNA_pack"/>
    <property type="match status" value="1"/>
</dbReference>
<protein>
    <recommendedName>
        <fullName evidence="3">Phage gp6-like head-tail connector protein</fullName>
    </recommendedName>
</protein>
<evidence type="ECO:0000313" key="1">
    <source>
        <dbReference type="EMBL" id="CAP00388.1"/>
    </source>
</evidence>
<dbReference type="HOGENOM" id="CLU_085951_6_0_6"/>
<gene>
    <name evidence="1" type="ordered locus">ABSDF1033</name>
</gene>
<evidence type="ECO:0008006" key="3">
    <source>
        <dbReference type="Google" id="ProtNLM"/>
    </source>
</evidence>
<dbReference type="BioCyc" id="ABAU509170:GCL9-834-MONOMER"/>
<dbReference type="InterPro" id="IPR021146">
    <property type="entry name" value="Phage_gp6-like_head-tail"/>
</dbReference>
<organism evidence="1 2">
    <name type="scientific">Acinetobacter baumannii (strain SDF)</name>
    <dbReference type="NCBI Taxonomy" id="509170"/>
    <lineage>
        <taxon>Bacteria</taxon>
        <taxon>Pseudomonadati</taxon>
        <taxon>Pseudomonadota</taxon>
        <taxon>Gammaproteobacteria</taxon>
        <taxon>Moraxellales</taxon>
        <taxon>Moraxellaceae</taxon>
        <taxon>Acinetobacter</taxon>
        <taxon>Acinetobacter calcoaceticus/baumannii complex</taxon>
    </lineage>
</organism>
<proteinExistence type="predicted"/>
<reference evidence="1 2" key="1">
    <citation type="journal article" date="2008" name="PLoS ONE">
        <title>Comparative analysis of Acinetobacters: three genomes for three lifestyles.</title>
        <authorList>
            <person name="Vallenet D."/>
            <person name="Nordmann P."/>
            <person name="Barbe V."/>
            <person name="Poirel L."/>
            <person name="Mangenot S."/>
            <person name="Bataille E."/>
            <person name="Dossat C."/>
            <person name="Gas S."/>
            <person name="Kreimeyer A."/>
            <person name="Lenoble P."/>
            <person name="Oztas S."/>
            <person name="Poulain J."/>
            <person name="Segurens B."/>
            <person name="Robert C."/>
            <person name="Abergel C."/>
            <person name="Claverie J.M."/>
            <person name="Raoult D."/>
            <person name="Medigue C."/>
            <person name="Weissenbach J."/>
            <person name="Cruveiller S."/>
        </authorList>
    </citation>
    <scope>NUCLEOTIDE SEQUENCE [LARGE SCALE GENOMIC DNA]</scope>
    <source>
        <strain evidence="1 2">SDF</strain>
    </source>
</reference>
<dbReference type="Pfam" id="PF05135">
    <property type="entry name" value="Phage_connect_1"/>
    <property type="match status" value="1"/>
</dbReference>
<dbReference type="AlphaFoldDB" id="B0VTV1"/>
<dbReference type="KEGG" id="abm:ABSDF1033"/>
<evidence type="ECO:0000313" key="2">
    <source>
        <dbReference type="Proteomes" id="UP000001741"/>
    </source>
</evidence>